<feature type="compositionally biased region" description="Basic and acidic residues" evidence="1">
    <location>
        <begin position="377"/>
        <end position="387"/>
    </location>
</feature>
<feature type="compositionally biased region" description="Polar residues" evidence="1">
    <location>
        <begin position="393"/>
        <end position="404"/>
    </location>
</feature>
<keyword evidence="3" id="KW-1185">Reference proteome</keyword>
<dbReference type="Proteomes" id="UP001633002">
    <property type="component" value="Unassembled WGS sequence"/>
</dbReference>
<gene>
    <name evidence="2" type="ORF">R1sor_024938</name>
</gene>
<feature type="compositionally biased region" description="Low complexity" evidence="1">
    <location>
        <begin position="345"/>
        <end position="354"/>
    </location>
</feature>
<feature type="compositionally biased region" description="Polar residues" evidence="1">
    <location>
        <begin position="107"/>
        <end position="120"/>
    </location>
</feature>
<feature type="compositionally biased region" description="Acidic residues" evidence="1">
    <location>
        <begin position="320"/>
        <end position="329"/>
    </location>
</feature>
<evidence type="ECO:0000256" key="1">
    <source>
        <dbReference type="SAM" id="MobiDB-lite"/>
    </source>
</evidence>
<feature type="region of interest" description="Disordered" evidence="1">
    <location>
        <begin position="320"/>
        <end position="358"/>
    </location>
</feature>
<organism evidence="2 3">
    <name type="scientific">Riccia sorocarpa</name>
    <dbReference type="NCBI Taxonomy" id="122646"/>
    <lineage>
        <taxon>Eukaryota</taxon>
        <taxon>Viridiplantae</taxon>
        <taxon>Streptophyta</taxon>
        <taxon>Embryophyta</taxon>
        <taxon>Marchantiophyta</taxon>
        <taxon>Marchantiopsida</taxon>
        <taxon>Marchantiidae</taxon>
        <taxon>Marchantiales</taxon>
        <taxon>Ricciaceae</taxon>
        <taxon>Riccia</taxon>
    </lineage>
</organism>
<accession>A0ABD3GAA0</accession>
<reference evidence="2 3" key="1">
    <citation type="submission" date="2024-09" db="EMBL/GenBank/DDBJ databases">
        <title>Chromosome-scale assembly of Riccia sorocarpa.</title>
        <authorList>
            <person name="Paukszto L."/>
        </authorList>
    </citation>
    <scope>NUCLEOTIDE SEQUENCE [LARGE SCALE GENOMIC DNA]</scope>
    <source>
        <strain evidence="2">LP-2024</strain>
        <tissue evidence="2">Aerial parts of the thallus</tissue>
    </source>
</reference>
<feature type="compositionally biased region" description="Low complexity" evidence="1">
    <location>
        <begin position="147"/>
        <end position="162"/>
    </location>
</feature>
<sequence>MSTADFEHLRQDQNIGEVHISFAGASNVFKDVNLHAFAANHLEQTKGKTQRTVLRDISNQQKVPPQRDASRSPIAKKGRPSNYAMDVLAQQIAAQVATAKQTQMAAGTSQTTGGNANGVSVGSPGLNVRVTRDGNSRNMLPKVLHRASTSSAPITSTATATTEKGKNPQAATPLVNPPTYATVASAECIRKNRARFDRLEESDHEEPPYPELRKQVELTEERKKEIREMFQFLCLSQSPTQGKVVRAVIDPQQLTNRLQFLKEKTFVLYTVDISPSRDAVMEWAEVVLHQEMGIKITKTAAVPPSHKSALTPNPFAALAESEELEEEQNGGEASTKERQAELGETTSTTIQQTTGDQNQELISSAEEQDNLAMQMEITKEKRKRDQQEAVTGEPQTDAATSVLSSGEGGNTLSPGDVRTASGTPLPNSVHLTR</sequence>
<evidence type="ECO:0000313" key="2">
    <source>
        <dbReference type="EMBL" id="KAL3674990.1"/>
    </source>
</evidence>
<protein>
    <submittedName>
        <fullName evidence="2">Uncharacterized protein</fullName>
    </submittedName>
</protein>
<proteinExistence type="predicted"/>
<feature type="compositionally biased region" description="Polar residues" evidence="1">
    <location>
        <begin position="420"/>
        <end position="433"/>
    </location>
</feature>
<feature type="region of interest" description="Disordered" evidence="1">
    <location>
        <begin position="57"/>
        <end position="81"/>
    </location>
</feature>
<comment type="caution">
    <text evidence="2">The sequence shown here is derived from an EMBL/GenBank/DDBJ whole genome shotgun (WGS) entry which is preliminary data.</text>
</comment>
<dbReference type="AlphaFoldDB" id="A0ABD3GAA0"/>
<feature type="region of interest" description="Disordered" evidence="1">
    <location>
        <begin position="146"/>
        <end position="176"/>
    </location>
</feature>
<name>A0ABD3GAA0_9MARC</name>
<dbReference type="EMBL" id="JBJQOH010000008">
    <property type="protein sequence ID" value="KAL3674990.1"/>
    <property type="molecule type" value="Genomic_DNA"/>
</dbReference>
<evidence type="ECO:0000313" key="3">
    <source>
        <dbReference type="Proteomes" id="UP001633002"/>
    </source>
</evidence>
<feature type="region of interest" description="Disordered" evidence="1">
    <location>
        <begin position="374"/>
        <end position="433"/>
    </location>
</feature>
<feature type="region of interest" description="Disordered" evidence="1">
    <location>
        <begin position="107"/>
        <end position="128"/>
    </location>
</feature>